<dbReference type="InterPro" id="IPR014811">
    <property type="entry name" value="ArgoL1"/>
</dbReference>
<feature type="compositionally biased region" description="Basic and acidic residues" evidence="1">
    <location>
        <begin position="1082"/>
        <end position="1109"/>
    </location>
</feature>
<feature type="region of interest" description="Disordered" evidence="1">
    <location>
        <begin position="716"/>
        <end position="737"/>
    </location>
</feature>
<evidence type="ECO:0000256" key="1">
    <source>
        <dbReference type="SAM" id="MobiDB-lite"/>
    </source>
</evidence>
<dbReference type="EMBL" id="CAJPDS010000030">
    <property type="protein sequence ID" value="CAF9922284.1"/>
    <property type="molecule type" value="Genomic_DNA"/>
</dbReference>
<organism evidence="3 4">
    <name type="scientific">Heterodermia speciosa</name>
    <dbReference type="NCBI Taxonomy" id="116794"/>
    <lineage>
        <taxon>Eukaryota</taxon>
        <taxon>Fungi</taxon>
        <taxon>Dikarya</taxon>
        <taxon>Ascomycota</taxon>
        <taxon>Pezizomycotina</taxon>
        <taxon>Lecanoromycetes</taxon>
        <taxon>OSLEUM clade</taxon>
        <taxon>Lecanoromycetidae</taxon>
        <taxon>Caliciales</taxon>
        <taxon>Physciaceae</taxon>
        <taxon>Heterodermia</taxon>
    </lineage>
</organism>
<evidence type="ECO:0000313" key="4">
    <source>
        <dbReference type="Proteomes" id="UP000664521"/>
    </source>
</evidence>
<dbReference type="PANTHER" id="PTHR22891">
    <property type="entry name" value="EUKARYOTIC TRANSLATION INITIATION FACTOR 2C"/>
    <property type="match status" value="1"/>
</dbReference>
<dbReference type="Gene3D" id="3.40.50.2300">
    <property type="match status" value="1"/>
</dbReference>
<dbReference type="SUPFAM" id="SSF101690">
    <property type="entry name" value="PAZ domain"/>
    <property type="match status" value="1"/>
</dbReference>
<dbReference type="Proteomes" id="UP000664521">
    <property type="component" value="Unassembled WGS sequence"/>
</dbReference>
<feature type="region of interest" description="Disordered" evidence="1">
    <location>
        <begin position="462"/>
        <end position="486"/>
    </location>
</feature>
<dbReference type="InterPro" id="IPR036085">
    <property type="entry name" value="PAZ_dom_sf"/>
</dbReference>
<dbReference type="InterPro" id="IPR045246">
    <property type="entry name" value="Piwi_ago-like"/>
</dbReference>
<feature type="domain" description="Piwi" evidence="2">
    <location>
        <begin position="749"/>
        <end position="1075"/>
    </location>
</feature>
<proteinExistence type="predicted"/>
<dbReference type="InterPro" id="IPR003165">
    <property type="entry name" value="Piwi"/>
</dbReference>
<dbReference type="SUPFAM" id="SSF53098">
    <property type="entry name" value="Ribonuclease H-like"/>
    <property type="match status" value="1"/>
</dbReference>
<feature type="region of interest" description="Disordered" evidence="1">
    <location>
        <begin position="1"/>
        <end position="128"/>
    </location>
</feature>
<gene>
    <name evidence="3" type="ORF">HETSPECPRED_005027</name>
</gene>
<dbReference type="GO" id="GO:0003676">
    <property type="term" value="F:nucleic acid binding"/>
    <property type="evidence" value="ECO:0007669"/>
    <property type="project" value="InterPro"/>
</dbReference>
<dbReference type="InterPro" id="IPR036397">
    <property type="entry name" value="RNaseH_sf"/>
</dbReference>
<comment type="caution">
    <text evidence="3">The sequence shown here is derived from an EMBL/GenBank/DDBJ whole genome shotgun (WGS) entry which is preliminary data.</text>
</comment>
<feature type="compositionally biased region" description="Basic and acidic residues" evidence="1">
    <location>
        <begin position="106"/>
        <end position="115"/>
    </location>
</feature>
<dbReference type="InterPro" id="IPR012337">
    <property type="entry name" value="RNaseH-like_sf"/>
</dbReference>
<dbReference type="Gene3D" id="2.170.260.10">
    <property type="entry name" value="paz domain"/>
    <property type="match status" value="1"/>
</dbReference>
<keyword evidence="4" id="KW-1185">Reference proteome</keyword>
<feature type="compositionally biased region" description="Polar residues" evidence="1">
    <location>
        <begin position="14"/>
        <end position="41"/>
    </location>
</feature>
<evidence type="ECO:0000313" key="3">
    <source>
        <dbReference type="EMBL" id="CAF9922284.1"/>
    </source>
</evidence>
<sequence>MNPPQRFREDLPIQAQSSTRHDSNVGNQNNAPRLAQTTNPKSIPASHKNVAGNNMNPPQRSDGPSRHPSNIRTGDLSRATRPSWPAGNQAKPEKRLFPPYQGPASRETDTYKEAPKIYGGRDGVIPRPDKDVNKVENDLIKPGFVPNQQGSKFCVRPAYGSQGTSVTLWTNYLELKLPSKGLILNSYNIIVEPDANNKVPKGDRKRQLIRLLLEDDSVQAIMPEIYATDFNTSVITKDRLEFQPGETSVKFRINFRHEGAVHQPISPTPYNIRIEKAVPSNLAMEHHEPPVLQAFNVIVSHHTRQTESLARVGNKKMFPLDAPPETFGPADLGRGLIALKGFYINTIGATSRTLLNVNISHGAFYKSSYGNSERSSLVDLMWARCPNNDFGDLHQFLRGLRVCVTHLPEENKAFGKIRTVCGLAIEGDGANLDHPPRLSGTTFGGNPWQVEFYEDFATQSSSNTGSSKNLSGAASVTKPKIPSSKSTNGSYITVKDFFDKTYPDHSGRIVTSAEFRNPVVNVGTRAKPIYLPAEMCEVLPGQVSRAKLDPDQTALMINFAKRDPGANAVFIVEEGREALEYTSPLKLMSQFSVTVGDDLITVPGRILSFPKIEYKKSVAEPQQGQLQAEPKVSTVLPRMGSWNFEGLRLYQPVRFELRWQCLSFATGNPKNRTLDKILSDFQVMMTDCGIKSQPPLVWRSSTGDLQSIKTLLDRVSGREDNSDASTQKRTGSNAFAGPSMVKKASKSDLLLIILPSHATELYRTIKTIADTKLGIHTVCVVGDVKKFYGDKTAQYNANVILKINLKLDGINHKLSNDNQALGLIGDGTTMVVGIDVTHPSPGSMEGAPSIFAVVASRDRSLSQWPVRFGVQKKSCEEVISNKPRLITMFRELLEVWQAKNRKYPENIIVYRDGVSEGQYNAVIEQELAVLREACSSCHTRNPRLTLIVVAKRHHTRFYPTERDYADSTNNAKCGTVVDRGITQAQTWDFFLQSHSVIKGGTNKPSGTARPAHYVVLHDEVFEERFKSNPADKADQLQQITHNMCYLYGPATKAISICPPVYLADKACTRARLYLNDAFSPPSKDEMAKRKDKKDEKDETPEEKEQREKDENEDLQGYQNRIEVREDLKDTMFYI</sequence>
<dbReference type="CDD" id="cd02846">
    <property type="entry name" value="PAZ_argonaute_like"/>
    <property type="match status" value="1"/>
</dbReference>
<feature type="compositionally biased region" description="Polar residues" evidence="1">
    <location>
        <begin position="723"/>
        <end position="733"/>
    </location>
</feature>
<feature type="region of interest" description="Disordered" evidence="1">
    <location>
        <begin position="1078"/>
        <end position="1121"/>
    </location>
</feature>
<dbReference type="SMART" id="SM00950">
    <property type="entry name" value="Piwi"/>
    <property type="match status" value="1"/>
</dbReference>
<feature type="compositionally biased region" description="Low complexity" evidence="1">
    <location>
        <begin position="462"/>
        <end position="472"/>
    </location>
</feature>
<dbReference type="SMART" id="SM01163">
    <property type="entry name" value="DUF1785"/>
    <property type="match status" value="1"/>
</dbReference>
<accession>A0A8H3IQJ1</accession>
<name>A0A8H3IQJ1_9LECA</name>
<feature type="compositionally biased region" description="Basic and acidic residues" evidence="1">
    <location>
        <begin position="1"/>
        <end position="11"/>
    </location>
</feature>
<dbReference type="PROSITE" id="PS50822">
    <property type="entry name" value="PIWI"/>
    <property type="match status" value="1"/>
</dbReference>
<protein>
    <recommendedName>
        <fullName evidence="2">Piwi domain-containing protein</fullName>
    </recommendedName>
</protein>
<dbReference type="CDD" id="cd04657">
    <property type="entry name" value="Piwi_ago-like"/>
    <property type="match status" value="1"/>
</dbReference>
<dbReference type="Pfam" id="PF08699">
    <property type="entry name" value="ArgoL1"/>
    <property type="match status" value="1"/>
</dbReference>
<dbReference type="OrthoDB" id="10252740at2759"/>
<dbReference type="Pfam" id="PF02171">
    <property type="entry name" value="Piwi"/>
    <property type="match status" value="1"/>
</dbReference>
<dbReference type="Gene3D" id="3.30.420.10">
    <property type="entry name" value="Ribonuclease H-like superfamily/Ribonuclease H"/>
    <property type="match status" value="1"/>
</dbReference>
<evidence type="ECO:0000259" key="2">
    <source>
        <dbReference type="PROSITE" id="PS50822"/>
    </source>
</evidence>
<dbReference type="AlphaFoldDB" id="A0A8H3IQJ1"/>
<reference evidence="3" key="1">
    <citation type="submission" date="2021-03" db="EMBL/GenBank/DDBJ databases">
        <authorList>
            <person name="Tagirdzhanova G."/>
        </authorList>
    </citation>
    <scope>NUCLEOTIDE SEQUENCE</scope>
</reference>